<dbReference type="RefSeq" id="WP_377426725.1">
    <property type="nucleotide sequence ID" value="NZ_JBHSPR010000029.1"/>
</dbReference>
<feature type="domain" description="HTH tetR-type" evidence="6">
    <location>
        <begin position="20"/>
        <end position="79"/>
    </location>
</feature>
<feature type="region of interest" description="Disordered" evidence="5">
    <location>
        <begin position="197"/>
        <end position="218"/>
    </location>
</feature>
<dbReference type="InterPro" id="IPR050109">
    <property type="entry name" value="HTH-type_TetR-like_transc_reg"/>
</dbReference>
<dbReference type="InterPro" id="IPR049445">
    <property type="entry name" value="TetR_SbtR-like_C"/>
</dbReference>
<dbReference type="PROSITE" id="PS50977">
    <property type="entry name" value="HTH_TETR_2"/>
    <property type="match status" value="1"/>
</dbReference>
<sequence>MSTSDMSQTGDGRARRVDARANRGRILDVAEEVFGKGGESASTEEVARLAGVGIATVFRHFPTKAALLEAVLVRRFDRLREQAEALLVTTDPGTAFFDFFRHLVADAVTKIAITEALLDAGGDSDGEATQASNELRRAVGALLQHAQQAGAVRDDVELPEVYALLVATSRAAAHTNLDDEVKARALAIVFDGLAPHPNARAQTHHQPELPQPHSQPST</sequence>
<evidence type="ECO:0000313" key="7">
    <source>
        <dbReference type="EMBL" id="MFC6020042.1"/>
    </source>
</evidence>
<protein>
    <submittedName>
        <fullName evidence="7">TetR/AcrR family transcriptional regulator</fullName>
    </submittedName>
</protein>
<evidence type="ECO:0000256" key="1">
    <source>
        <dbReference type="ARBA" id="ARBA00023015"/>
    </source>
</evidence>
<evidence type="ECO:0000256" key="2">
    <source>
        <dbReference type="ARBA" id="ARBA00023125"/>
    </source>
</evidence>
<gene>
    <name evidence="7" type="ORF">ACFP2T_28090</name>
</gene>
<keyword evidence="8" id="KW-1185">Reference proteome</keyword>
<dbReference type="InterPro" id="IPR009057">
    <property type="entry name" value="Homeodomain-like_sf"/>
</dbReference>
<keyword evidence="1" id="KW-0805">Transcription regulation</keyword>
<dbReference type="InterPro" id="IPR001647">
    <property type="entry name" value="HTH_TetR"/>
</dbReference>
<dbReference type="Pfam" id="PF00440">
    <property type="entry name" value="TetR_N"/>
    <property type="match status" value="1"/>
</dbReference>
<dbReference type="Pfam" id="PF21597">
    <property type="entry name" value="TetR_C_43"/>
    <property type="match status" value="1"/>
</dbReference>
<reference evidence="8" key="1">
    <citation type="journal article" date="2019" name="Int. J. Syst. Evol. Microbiol.">
        <title>The Global Catalogue of Microorganisms (GCM) 10K type strain sequencing project: providing services to taxonomists for standard genome sequencing and annotation.</title>
        <authorList>
            <consortium name="The Broad Institute Genomics Platform"/>
            <consortium name="The Broad Institute Genome Sequencing Center for Infectious Disease"/>
            <person name="Wu L."/>
            <person name="Ma J."/>
        </authorList>
    </citation>
    <scope>NUCLEOTIDE SEQUENCE [LARGE SCALE GENOMIC DNA]</scope>
    <source>
        <strain evidence="8">ZS-35-S2</strain>
    </source>
</reference>
<dbReference type="InterPro" id="IPR036271">
    <property type="entry name" value="Tet_transcr_reg_TetR-rel_C_sf"/>
</dbReference>
<dbReference type="SUPFAM" id="SSF46689">
    <property type="entry name" value="Homeodomain-like"/>
    <property type="match status" value="1"/>
</dbReference>
<dbReference type="SUPFAM" id="SSF48498">
    <property type="entry name" value="Tetracyclin repressor-like, C-terminal domain"/>
    <property type="match status" value="1"/>
</dbReference>
<organism evidence="7 8">
    <name type="scientific">Plantactinospora solaniradicis</name>
    <dbReference type="NCBI Taxonomy" id="1723736"/>
    <lineage>
        <taxon>Bacteria</taxon>
        <taxon>Bacillati</taxon>
        <taxon>Actinomycetota</taxon>
        <taxon>Actinomycetes</taxon>
        <taxon>Micromonosporales</taxon>
        <taxon>Micromonosporaceae</taxon>
        <taxon>Plantactinospora</taxon>
    </lineage>
</organism>
<dbReference type="PANTHER" id="PTHR30055:SF234">
    <property type="entry name" value="HTH-TYPE TRANSCRIPTIONAL REGULATOR BETI"/>
    <property type="match status" value="1"/>
</dbReference>
<keyword evidence="2 4" id="KW-0238">DNA-binding</keyword>
<name>A0ABW1KE35_9ACTN</name>
<dbReference type="Proteomes" id="UP001596203">
    <property type="component" value="Unassembled WGS sequence"/>
</dbReference>
<feature type="DNA-binding region" description="H-T-H motif" evidence="4">
    <location>
        <begin position="42"/>
        <end position="61"/>
    </location>
</feature>
<dbReference type="Gene3D" id="1.10.357.10">
    <property type="entry name" value="Tetracycline Repressor, domain 2"/>
    <property type="match status" value="1"/>
</dbReference>
<evidence type="ECO:0000313" key="8">
    <source>
        <dbReference type="Proteomes" id="UP001596203"/>
    </source>
</evidence>
<evidence type="ECO:0000256" key="4">
    <source>
        <dbReference type="PROSITE-ProRule" id="PRU00335"/>
    </source>
</evidence>
<comment type="caution">
    <text evidence="7">The sequence shown here is derived from an EMBL/GenBank/DDBJ whole genome shotgun (WGS) entry which is preliminary data.</text>
</comment>
<evidence type="ECO:0000259" key="6">
    <source>
        <dbReference type="PROSITE" id="PS50977"/>
    </source>
</evidence>
<proteinExistence type="predicted"/>
<evidence type="ECO:0000256" key="5">
    <source>
        <dbReference type="SAM" id="MobiDB-lite"/>
    </source>
</evidence>
<keyword evidence="3" id="KW-0804">Transcription</keyword>
<dbReference type="PANTHER" id="PTHR30055">
    <property type="entry name" value="HTH-TYPE TRANSCRIPTIONAL REGULATOR RUTR"/>
    <property type="match status" value="1"/>
</dbReference>
<accession>A0ABW1KE35</accession>
<dbReference type="PRINTS" id="PR00455">
    <property type="entry name" value="HTHTETR"/>
</dbReference>
<dbReference type="EMBL" id="JBHSPR010000029">
    <property type="protein sequence ID" value="MFC6020042.1"/>
    <property type="molecule type" value="Genomic_DNA"/>
</dbReference>
<evidence type="ECO:0000256" key="3">
    <source>
        <dbReference type="ARBA" id="ARBA00023163"/>
    </source>
</evidence>